<feature type="region of interest" description="Disordered" evidence="1">
    <location>
        <begin position="217"/>
        <end position="253"/>
    </location>
</feature>
<feature type="region of interest" description="Disordered" evidence="1">
    <location>
        <begin position="272"/>
        <end position="335"/>
    </location>
</feature>
<protein>
    <submittedName>
        <fullName evidence="2">Uncharacterized protein</fullName>
    </submittedName>
</protein>
<evidence type="ECO:0000256" key="1">
    <source>
        <dbReference type="SAM" id="MobiDB-lite"/>
    </source>
</evidence>
<sequence length="353" mass="37707">MPPKKVAIKNAFATKPTSKKVPAANICGPAKKDPLAAKTNQDLDDMLWAEFGDSSLMLAPLSSVGLPPSDISGGVGLSVVAKAMENIKSYHTRRGEASPIALTLAARVWLLLLSLMDDSPDVPRTKKPSVVLFSDDMDDRLVSSHKLKRRVLKVSPPPISPEVVTPSPKKRKTTESSLPLTANVGPSSSYRHTSVLRRMSVTKKLVDSFIDDEAVEFDESSNVDTQCLDDEDEDESAGGAISNDGEENTDDVVPFLDPLDDANAIESDCDAGSVVDADDDNDDVVEEAEDGEAISADQGDGSGDESDGGITSEALSVASKERRSHIDGPSSLCPDVQDETFARCRMYENIDGL</sequence>
<name>A0A284RDD9_ARMOS</name>
<dbReference type="EMBL" id="FUEG01000007">
    <property type="protein sequence ID" value="SJL06772.1"/>
    <property type="molecule type" value="Genomic_DNA"/>
</dbReference>
<accession>A0A284RDD9</accession>
<feature type="compositionally biased region" description="Polar residues" evidence="1">
    <location>
        <begin position="175"/>
        <end position="189"/>
    </location>
</feature>
<dbReference type="Proteomes" id="UP000219338">
    <property type="component" value="Unassembled WGS sequence"/>
</dbReference>
<proteinExistence type="predicted"/>
<evidence type="ECO:0000313" key="3">
    <source>
        <dbReference type="Proteomes" id="UP000219338"/>
    </source>
</evidence>
<feature type="compositionally biased region" description="Acidic residues" evidence="1">
    <location>
        <begin position="276"/>
        <end position="292"/>
    </location>
</feature>
<evidence type="ECO:0000313" key="2">
    <source>
        <dbReference type="EMBL" id="SJL06772.1"/>
    </source>
</evidence>
<reference evidence="3" key="1">
    <citation type="journal article" date="2017" name="Nat. Ecol. Evol.">
        <title>Genome expansion and lineage-specific genetic innovations in the forest pathogenic fungi Armillaria.</title>
        <authorList>
            <person name="Sipos G."/>
            <person name="Prasanna A.N."/>
            <person name="Walter M.C."/>
            <person name="O'Connor E."/>
            <person name="Balint B."/>
            <person name="Krizsan K."/>
            <person name="Kiss B."/>
            <person name="Hess J."/>
            <person name="Varga T."/>
            <person name="Slot J."/>
            <person name="Riley R."/>
            <person name="Boka B."/>
            <person name="Rigling D."/>
            <person name="Barry K."/>
            <person name="Lee J."/>
            <person name="Mihaltcheva S."/>
            <person name="LaButti K."/>
            <person name="Lipzen A."/>
            <person name="Waldron R."/>
            <person name="Moloney N.M."/>
            <person name="Sperisen C."/>
            <person name="Kredics L."/>
            <person name="Vagvoelgyi C."/>
            <person name="Patrignani A."/>
            <person name="Fitzpatrick D."/>
            <person name="Nagy I."/>
            <person name="Doyle S."/>
            <person name="Anderson J.B."/>
            <person name="Grigoriev I.V."/>
            <person name="Gueldener U."/>
            <person name="Muensterkoetter M."/>
            <person name="Nagy L.G."/>
        </authorList>
    </citation>
    <scope>NUCLEOTIDE SEQUENCE [LARGE SCALE GENOMIC DNA]</scope>
    <source>
        <strain evidence="3">C18/9</strain>
    </source>
</reference>
<dbReference type="AlphaFoldDB" id="A0A284RDD9"/>
<organism evidence="2 3">
    <name type="scientific">Armillaria ostoyae</name>
    <name type="common">Armillaria root rot fungus</name>
    <dbReference type="NCBI Taxonomy" id="47428"/>
    <lineage>
        <taxon>Eukaryota</taxon>
        <taxon>Fungi</taxon>
        <taxon>Dikarya</taxon>
        <taxon>Basidiomycota</taxon>
        <taxon>Agaricomycotina</taxon>
        <taxon>Agaricomycetes</taxon>
        <taxon>Agaricomycetidae</taxon>
        <taxon>Agaricales</taxon>
        <taxon>Marasmiineae</taxon>
        <taxon>Physalacriaceae</taxon>
        <taxon>Armillaria</taxon>
    </lineage>
</organism>
<feature type="region of interest" description="Disordered" evidence="1">
    <location>
        <begin position="152"/>
        <end position="189"/>
    </location>
</feature>
<keyword evidence="3" id="KW-1185">Reference proteome</keyword>
<gene>
    <name evidence="2" type="ORF">ARMOST_10114</name>
</gene>
<feature type="compositionally biased region" description="Acidic residues" evidence="1">
    <location>
        <begin position="217"/>
        <end position="236"/>
    </location>
</feature>